<dbReference type="Gramene" id="KMS96748">
    <property type="protein sequence ID" value="KMS96748"/>
    <property type="gene ID" value="BVRB_8g200520"/>
</dbReference>
<organism evidence="2 3">
    <name type="scientific">Beta vulgaris subsp. vulgaris</name>
    <name type="common">Beet</name>
    <dbReference type="NCBI Taxonomy" id="3555"/>
    <lineage>
        <taxon>Eukaryota</taxon>
        <taxon>Viridiplantae</taxon>
        <taxon>Streptophyta</taxon>
        <taxon>Embryophyta</taxon>
        <taxon>Tracheophyta</taxon>
        <taxon>Spermatophyta</taxon>
        <taxon>Magnoliopsida</taxon>
        <taxon>eudicotyledons</taxon>
        <taxon>Gunneridae</taxon>
        <taxon>Pentapetalae</taxon>
        <taxon>Caryophyllales</taxon>
        <taxon>Chenopodiaceae</taxon>
        <taxon>Betoideae</taxon>
        <taxon>Beta</taxon>
    </lineage>
</organism>
<evidence type="ECO:0000313" key="3">
    <source>
        <dbReference type="Proteomes" id="UP000035740"/>
    </source>
</evidence>
<dbReference type="InterPro" id="IPR040256">
    <property type="entry name" value="At4g02000-like"/>
</dbReference>
<dbReference type="Proteomes" id="UP000035740">
    <property type="component" value="Unassembled WGS sequence"/>
</dbReference>
<reference evidence="2 3" key="1">
    <citation type="journal article" date="2014" name="Nature">
        <title>The genome of the recently domesticated crop plant sugar beet (Beta vulgaris).</title>
        <authorList>
            <person name="Dohm J.C."/>
            <person name="Minoche A.E."/>
            <person name="Holtgrawe D."/>
            <person name="Capella-Gutierrez S."/>
            <person name="Zakrzewski F."/>
            <person name="Tafer H."/>
            <person name="Rupp O."/>
            <person name="Sorensen T.R."/>
            <person name="Stracke R."/>
            <person name="Reinhardt R."/>
            <person name="Goesmann A."/>
            <person name="Kraft T."/>
            <person name="Schulz B."/>
            <person name="Stadler P.F."/>
            <person name="Schmidt T."/>
            <person name="Gabaldon T."/>
            <person name="Lehrach H."/>
            <person name="Weisshaar B."/>
            <person name="Himmelbauer H."/>
        </authorList>
    </citation>
    <scope>NUCLEOTIDE SEQUENCE [LARGE SCALE GENOMIC DNA]</scope>
    <source>
        <tissue evidence="2">Taproot</tissue>
    </source>
</reference>
<accession>A0A7G2RM27</accession>
<keyword evidence="3" id="KW-1185">Reference proteome</keyword>
<dbReference type="Pfam" id="PF14392">
    <property type="entry name" value="zf-CCHC_4"/>
    <property type="match status" value="1"/>
</dbReference>
<dbReference type="PANTHER" id="PTHR31286:SF167">
    <property type="entry name" value="OS09G0268800 PROTEIN"/>
    <property type="match status" value="1"/>
</dbReference>
<dbReference type="OrthoDB" id="1542109at2759"/>
<evidence type="ECO:0000259" key="1">
    <source>
        <dbReference type="Pfam" id="PF14392"/>
    </source>
</evidence>
<dbReference type="EMBL" id="KQ090362">
    <property type="protein sequence ID" value="KMS96748.1"/>
    <property type="molecule type" value="Genomic_DNA"/>
</dbReference>
<comment type="caution">
    <text evidence="2">The sequence shown here is derived from an EMBL/GenBank/DDBJ whole genome shotgun (WGS) entry which is preliminary data.</text>
</comment>
<protein>
    <recommendedName>
        <fullName evidence="1">Zinc knuckle CX2CX4HX4C domain-containing protein</fullName>
    </recommendedName>
</protein>
<sequence>MGVFVQNPPSQPPRLPNIEWSHSVVGRFFDFAPPNTSFITNIVNNHWITRGSIRVLHTGDYFIFECQDPRNRDALLDRHTSVIDGKIITFRSSSANQVPSSINFNLATIWVRVHNLPWRFLNHDWTARILSHVGLVDFVEDTEPGLPREAFLRAKLVFDLTRPLIPGCFLPLDDGEVVWVYFRYEGVFKFCKQCGCVGNHTSRCPMSAYDAHHLIHRRFSEFEHDGLTLMFGPIETPLYTNILRGLPDRFVYRNARVNLTRFVPENDPYIFGERHVEVIW</sequence>
<dbReference type="InterPro" id="IPR025836">
    <property type="entry name" value="Zn_knuckle_CX2CX4HX4C"/>
</dbReference>
<proteinExistence type="predicted"/>
<evidence type="ECO:0000313" key="2">
    <source>
        <dbReference type="EMBL" id="KMS96748.1"/>
    </source>
</evidence>
<dbReference type="AlphaFoldDB" id="A0A7G2RM27"/>
<dbReference type="PANTHER" id="PTHR31286">
    <property type="entry name" value="GLYCINE-RICH CELL WALL STRUCTURAL PROTEIN 1.8-LIKE"/>
    <property type="match status" value="1"/>
</dbReference>
<gene>
    <name evidence="2" type="ORF">BVRB_8g200520</name>
</gene>
<dbReference type="OMA" id="FRVEHIG"/>
<feature type="domain" description="Zinc knuckle CX2CX4HX4C" evidence="1">
    <location>
        <begin position="158"/>
        <end position="205"/>
    </location>
</feature>
<name>A0A7G2RM27_BETVV</name>